<sequence>MHDQLRKINTFRLFNLANSEVTIEQSGPMSSSIKFFKNEQFSPEKIRSIDKYCKLSSVLEDQDGLGKFLVQTVIGALKEES</sequence>
<accession>A0A3G5A5G8</accession>
<protein>
    <submittedName>
        <fullName evidence="1">Uncharacterized protein</fullName>
    </submittedName>
</protein>
<evidence type="ECO:0000313" key="1">
    <source>
        <dbReference type="EMBL" id="AYV82495.1"/>
    </source>
</evidence>
<reference evidence="1" key="1">
    <citation type="submission" date="2018-10" db="EMBL/GenBank/DDBJ databases">
        <title>Hidden diversity of soil giant viruses.</title>
        <authorList>
            <person name="Schulz F."/>
            <person name="Alteio L."/>
            <person name="Goudeau D."/>
            <person name="Ryan E.M."/>
            <person name="Malmstrom R.R."/>
            <person name="Blanchard J."/>
            <person name="Woyke T."/>
        </authorList>
    </citation>
    <scope>NUCLEOTIDE SEQUENCE</scope>
    <source>
        <strain evidence="1">HYV1</strain>
    </source>
</reference>
<name>A0A3G5A5G8_9VIRU</name>
<dbReference type="EMBL" id="MK072383">
    <property type="protein sequence ID" value="AYV82495.1"/>
    <property type="molecule type" value="Genomic_DNA"/>
</dbReference>
<organism evidence="1">
    <name type="scientific">Hyperionvirus sp</name>
    <dbReference type="NCBI Taxonomy" id="2487770"/>
    <lineage>
        <taxon>Viruses</taxon>
        <taxon>Varidnaviria</taxon>
        <taxon>Bamfordvirae</taxon>
        <taxon>Nucleocytoviricota</taxon>
        <taxon>Megaviricetes</taxon>
        <taxon>Imitervirales</taxon>
        <taxon>Mimiviridae</taxon>
        <taxon>Klosneuvirinae</taxon>
    </lineage>
</organism>
<proteinExistence type="predicted"/>
<gene>
    <name evidence="1" type="ORF">Hyperionvirus1_74</name>
</gene>